<dbReference type="Proteomes" id="UP000030185">
    <property type="component" value="Unassembled WGS sequence"/>
</dbReference>
<dbReference type="InterPro" id="IPR023631">
    <property type="entry name" value="Amidase_dom"/>
</dbReference>
<dbReference type="InterPro" id="IPR052739">
    <property type="entry name" value="FAAH2"/>
</dbReference>
<dbReference type="STRING" id="153721.MYP_396"/>
<dbReference type="InterPro" id="IPR036928">
    <property type="entry name" value="AS_sf"/>
</dbReference>
<evidence type="ECO:0000259" key="1">
    <source>
        <dbReference type="Pfam" id="PF01425"/>
    </source>
</evidence>
<dbReference type="EMBL" id="BBLT01000001">
    <property type="protein sequence ID" value="GAL83170.1"/>
    <property type="molecule type" value="Genomic_DNA"/>
</dbReference>
<dbReference type="Pfam" id="PF01425">
    <property type="entry name" value="Amidase"/>
    <property type="match status" value="1"/>
</dbReference>
<keyword evidence="3" id="KW-1185">Reference proteome</keyword>
<gene>
    <name evidence="2" type="ORF">MYP_396</name>
</gene>
<dbReference type="InterPro" id="IPR020556">
    <property type="entry name" value="Amidase_CS"/>
</dbReference>
<evidence type="ECO:0000313" key="3">
    <source>
        <dbReference type="Proteomes" id="UP000030185"/>
    </source>
</evidence>
<dbReference type="PROSITE" id="PS00571">
    <property type="entry name" value="AMIDASES"/>
    <property type="match status" value="1"/>
</dbReference>
<proteinExistence type="predicted"/>
<dbReference type="eggNOG" id="COG0154">
    <property type="taxonomic scope" value="Bacteria"/>
</dbReference>
<comment type="caution">
    <text evidence="2">The sequence shown here is derived from an EMBL/GenBank/DDBJ whole genome shotgun (WGS) entry which is preliminary data.</text>
</comment>
<dbReference type="RefSeq" id="WP_045457656.1">
    <property type="nucleotide sequence ID" value="NZ_BBLT01000001.1"/>
</dbReference>
<protein>
    <submittedName>
        <fullName evidence="2">Amidase</fullName>
    </submittedName>
</protein>
<evidence type="ECO:0000313" key="2">
    <source>
        <dbReference type="EMBL" id="GAL83170.1"/>
    </source>
</evidence>
<dbReference type="SUPFAM" id="SSF75304">
    <property type="entry name" value="Amidase signature (AS) enzymes"/>
    <property type="match status" value="1"/>
</dbReference>
<name>A0A098L8L3_9BACT</name>
<dbReference type="GO" id="GO:0012505">
    <property type="term" value="C:endomembrane system"/>
    <property type="evidence" value="ECO:0007669"/>
    <property type="project" value="TreeGrafter"/>
</dbReference>
<accession>A0A098L8L3</accession>
<reference evidence="2 3" key="1">
    <citation type="submission" date="2014-09" db="EMBL/GenBank/DDBJ databases">
        <title>Sporocytophaga myxococcoides PG-01 genome sequencing.</title>
        <authorList>
            <person name="Liu L."/>
            <person name="Gao P.J."/>
            <person name="Chen G.J."/>
            <person name="Wang L.S."/>
        </authorList>
    </citation>
    <scope>NUCLEOTIDE SEQUENCE [LARGE SCALE GENOMIC DNA]</scope>
    <source>
        <strain evidence="2 3">PG-01</strain>
    </source>
</reference>
<dbReference type="Gene3D" id="3.90.1300.10">
    <property type="entry name" value="Amidase signature (AS) domain"/>
    <property type="match status" value="1"/>
</dbReference>
<dbReference type="OrthoDB" id="9811471at2"/>
<dbReference type="PANTHER" id="PTHR43372:SF4">
    <property type="entry name" value="FATTY-ACID AMIDE HYDROLASE 2"/>
    <property type="match status" value="1"/>
</dbReference>
<dbReference type="PANTHER" id="PTHR43372">
    <property type="entry name" value="FATTY-ACID AMIDE HYDROLASE"/>
    <property type="match status" value="1"/>
</dbReference>
<dbReference type="AlphaFoldDB" id="A0A098L8L3"/>
<feature type="domain" description="Amidase" evidence="1">
    <location>
        <begin position="25"/>
        <end position="467"/>
    </location>
</feature>
<sequence length="486" mass="54201">MEELLNKGAFELSRMIKRKEVSPVEVVNAHINRIKNVNDKINAVITFRFEEALLEARKSEEKILKGETRGLLCGVPLTVKESISMQGYPLTAGSIFRKGKLAEEDSIVVQYLKQEGAIILGQTNTPECNFWMESHNKIYGRTKNPYDTDRTPGGSSGGEGAIVGAGGVPFGIGSDIAGSIRMPAAFCGIFGHRPSSHLIPIKGHAFCERVDQQNLDQSEIKNNLVIGPLCRKSEDLFPLIKIMSGAHDKEFHAHEAQLHFLKTDWSDYKIYLCPSPDIHFASYPDKEISDTIELAGKTFSDHGAKIEYLDNKIFYDAFEIWQSELTDANPHSLSEEFGNGKSLSLIKELGYRLIGKSHLTLPGLLMCLGEKVFHRSEKEVKYIIEKGINLSHKLENMLGTNALILMPVFPRVAPKNKTPLMRPLDWNYTTIFSALDFPASSVPMGLNAQNIPLAVQIIGNRDQDYQIILAAKLLDKVYGGWKMPQD</sequence>
<organism evidence="2 3">
    <name type="scientific">Sporocytophaga myxococcoides</name>
    <dbReference type="NCBI Taxonomy" id="153721"/>
    <lineage>
        <taxon>Bacteria</taxon>
        <taxon>Pseudomonadati</taxon>
        <taxon>Bacteroidota</taxon>
        <taxon>Cytophagia</taxon>
        <taxon>Cytophagales</taxon>
        <taxon>Cytophagaceae</taxon>
        <taxon>Sporocytophaga</taxon>
    </lineage>
</organism>